<dbReference type="SUPFAM" id="SSF52058">
    <property type="entry name" value="L domain-like"/>
    <property type="match status" value="1"/>
</dbReference>
<protein>
    <recommendedName>
        <fullName evidence="3">Leucine-rich repeat domain-containing protein</fullName>
    </recommendedName>
</protein>
<gene>
    <name evidence="1" type="ORF">CTEN210_01143</name>
</gene>
<dbReference type="InterPro" id="IPR032675">
    <property type="entry name" value="LRR_dom_sf"/>
</dbReference>
<organism evidence="1 2">
    <name type="scientific">Chaetoceros tenuissimus</name>
    <dbReference type="NCBI Taxonomy" id="426638"/>
    <lineage>
        <taxon>Eukaryota</taxon>
        <taxon>Sar</taxon>
        <taxon>Stramenopiles</taxon>
        <taxon>Ochrophyta</taxon>
        <taxon>Bacillariophyta</taxon>
        <taxon>Coscinodiscophyceae</taxon>
        <taxon>Chaetocerotophycidae</taxon>
        <taxon>Chaetocerotales</taxon>
        <taxon>Chaetocerotaceae</taxon>
        <taxon>Chaetoceros</taxon>
    </lineage>
</organism>
<evidence type="ECO:0000313" key="2">
    <source>
        <dbReference type="Proteomes" id="UP001054902"/>
    </source>
</evidence>
<dbReference type="Gene3D" id="3.80.10.10">
    <property type="entry name" value="Ribonuclease Inhibitor"/>
    <property type="match status" value="1"/>
</dbReference>
<accession>A0AAD3CGV6</accession>
<dbReference type="InterPro" id="IPR053139">
    <property type="entry name" value="Surface_bspA-like"/>
</dbReference>
<dbReference type="Proteomes" id="UP001054902">
    <property type="component" value="Unassembled WGS sequence"/>
</dbReference>
<dbReference type="PANTHER" id="PTHR45661:SF3">
    <property type="entry name" value="IG-LIKE DOMAIN-CONTAINING PROTEIN"/>
    <property type="match status" value="1"/>
</dbReference>
<dbReference type="PANTHER" id="PTHR45661">
    <property type="entry name" value="SURFACE ANTIGEN"/>
    <property type="match status" value="1"/>
</dbReference>
<proteinExistence type="predicted"/>
<dbReference type="EMBL" id="BLLK01000020">
    <property type="protein sequence ID" value="GFH44669.1"/>
    <property type="molecule type" value="Genomic_DNA"/>
</dbReference>
<comment type="caution">
    <text evidence="1">The sequence shown here is derived from an EMBL/GenBank/DDBJ whole genome shotgun (WGS) entry which is preliminary data.</text>
</comment>
<sequence>MRVQTEEWRRFIPGVRMYKGKKTFFYNGEKLYDEENEEPLIYDWKERDSWQVIIVLPGVEVISKLAIWDCNNVETVIMTDSVRRIEDGAFWRCWSLENVRLSINLEHIGDCTFSACYSLTSIFIPPSCRKIGECAFHGCEKLIILQIPQHTELGEYVIERTALMKASPFTTDSLGGYEVNDAIHHEEVNDWIKNRHADDEFSLHRACSSYNPLDEVIFDIVKRQGLKAFKKQDSVGVTASRYLSENPYTEIKEQNMIKRYILDMMGGAI</sequence>
<dbReference type="AlphaFoldDB" id="A0AAD3CGV6"/>
<dbReference type="InterPro" id="IPR026906">
    <property type="entry name" value="LRR_5"/>
</dbReference>
<name>A0AAD3CGV6_9STRA</name>
<keyword evidence="2" id="KW-1185">Reference proteome</keyword>
<reference evidence="1 2" key="1">
    <citation type="journal article" date="2021" name="Sci. Rep.">
        <title>The genome of the diatom Chaetoceros tenuissimus carries an ancient integrated fragment of an extant virus.</title>
        <authorList>
            <person name="Hongo Y."/>
            <person name="Kimura K."/>
            <person name="Takaki Y."/>
            <person name="Yoshida Y."/>
            <person name="Baba S."/>
            <person name="Kobayashi G."/>
            <person name="Nagasaki K."/>
            <person name="Hano T."/>
            <person name="Tomaru Y."/>
        </authorList>
    </citation>
    <scope>NUCLEOTIDE SEQUENCE [LARGE SCALE GENOMIC DNA]</scope>
    <source>
        <strain evidence="1 2">NIES-3715</strain>
    </source>
</reference>
<evidence type="ECO:0008006" key="3">
    <source>
        <dbReference type="Google" id="ProtNLM"/>
    </source>
</evidence>
<evidence type="ECO:0000313" key="1">
    <source>
        <dbReference type="EMBL" id="GFH44669.1"/>
    </source>
</evidence>
<dbReference type="Pfam" id="PF13306">
    <property type="entry name" value="LRR_5"/>
    <property type="match status" value="1"/>
</dbReference>